<name>A0A1E1LLT6_9HELO</name>
<keyword evidence="1" id="KW-0732">Signal</keyword>
<dbReference type="InterPro" id="IPR024655">
    <property type="entry name" value="Asl1_glyco_hydro_catalytic"/>
</dbReference>
<evidence type="ECO:0000313" key="3">
    <source>
        <dbReference type="EMBL" id="CZT11451.1"/>
    </source>
</evidence>
<dbReference type="Gene3D" id="3.20.20.80">
    <property type="entry name" value="Glycosidases"/>
    <property type="match status" value="1"/>
</dbReference>
<dbReference type="Pfam" id="PF11790">
    <property type="entry name" value="Glyco_hydro_cc"/>
    <property type="match status" value="1"/>
</dbReference>
<organism evidence="3 4">
    <name type="scientific">Rhynchosporium agropyri</name>
    <dbReference type="NCBI Taxonomy" id="914238"/>
    <lineage>
        <taxon>Eukaryota</taxon>
        <taxon>Fungi</taxon>
        <taxon>Dikarya</taxon>
        <taxon>Ascomycota</taxon>
        <taxon>Pezizomycotina</taxon>
        <taxon>Leotiomycetes</taxon>
        <taxon>Helotiales</taxon>
        <taxon>Ploettnerulaceae</taxon>
        <taxon>Rhynchosporium</taxon>
    </lineage>
</organism>
<reference evidence="4" key="1">
    <citation type="submission" date="2016-03" db="EMBL/GenBank/DDBJ databases">
        <authorList>
            <person name="Guldener U."/>
        </authorList>
    </citation>
    <scope>NUCLEOTIDE SEQUENCE [LARGE SCALE GENOMIC DNA]</scope>
    <source>
        <strain evidence="4">04CH-RAC-A.6.1</strain>
    </source>
</reference>
<keyword evidence="4" id="KW-1185">Reference proteome</keyword>
<feature type="signal peptide" evidence="1">
    <location>
        <begin position="1"/>
        <end position="22"/>
    </location>
</feature>
<evidence type="ECO:0000313" key="4">
    <source>
        <dbReference type="Proteomes" id="UP000178912"/>
    </source>
</evidence>
<feature type="domain" description="Asl1-like glycosyl hydrolase catalytic" evidence="2">
    <location>
        <begin position="208"/>
        <end position="429"/>
    </location>
</feature>
<dbReference type="AlphaFoldDB" id="A0A1E1LLT6"/>
<dbReference type="InterPro" id="IPR053183">
    <property type="entry name" value="ASL1"/>
</dbReference>
<dbReference type="OrthoDB" id="43654at2759"/>
<feature type="chain" id="PRO_5009447225" evidence="1">
    <location>
        <begin position="23"/>
        <end position="432"/>
    </location>
</feature>
<sequence length="432" mass="45693">MRTSFSTLAVMVASLLVKEAFAAPALRRDYYLDTDSVIVTEEIWVNQLPDGSYSTGLPTAVVTSTIDGNPVLVTEPVPSPTNPPPAPIFDAPAIAEVAVPDSTTSTSPIPEPTLPSVPDAVFIEQKPSSTSVEPTPEPTLPSVPDAVFIEQKPPSTPVEPTTYPTPTTSVTPTVVPTTLESVAIPTPSVPAAPVAPIVPPISSSGKRGLAYNAANLLSAFTSASNVTWAYNWGSSTVAIPSNLEYVPMLWGLRQSETSNWHESADKALAAGSTHLLAFNEPDLGAQANLGYAEAAAGYLTYMQPYASKAKLVSPAVTNGGGEMGLTWLSNFLRACSSCTIDKVALHWYNGGDAAAFKEYMAKAYTAGGNRPLWITEFEASGSDEEQAAFLTEVMAWMDKTDYIERYAYFMVSDGNLVDGTTLSKLGSAYASS</sequence>
<dbReference type="Proteomes" id="UP000178912">
    <property type="component" value="Unassembled WGS sequence"/>
</dbReference>
<evidence type="ECO:0000256" key="1">
    <source>
        <dbReference type="SAM" id="SignalP"/>
    </source>
</evidence>
<accession>A0A1E1LLT6</accession>
<dbReference type="PANTHER" id="PTHR34154:SF10">
    <property type="entry name" value="ASL1-LIKE GLYCOSYL HYDROLASE CATALYTIC DOMAIN-CONTAINING PROTEIN"/>
    <property type="match status" value="1"/>
</dbReference>
<dbReference type="InterPro" id="IPR017853">
    <property type="entry name" value="GH"/>
</dbReference>
<dbReference type="EMBL" id="FJUX01000141">
    <property type="protein sequence ID" value="CZT11451.1"/>
    <property type="molecule type" value="Genomic_DNA"/>
</dbReference>
<dbReference type="PANTHER" id="PTHR34154">
    <property type="entry name" value="ALKALI-SENSITIVE LINKAGE PROTEIN 1"/>
    <property type="match status" value="1"/>
</dbReference>
<gene>
    <name evidence="3" type="ORF">RAG0_15593</name>
</gene>
<proteinExistence type="predicted"/>
<dbReference type="GO" id="GO:0071966">
    <property type="term" value="P:fungal-type cell wall polysaccharide metabolic process"/>
    <property type="evidence" value="ECO:0007669"/>
    <property type="project" value="TreeGrafter"/>
</dbReference>
<dbReference type="SUPFAM" id="SSF51445">
    <property type="entry name" value="(Trans)glycosidases"/>
    <property type="match status" value="1"/>
</dbReference>
<protein>
    <submittedName>
        <fullName evidence="3">Related to TIR2 Cold shock induced protein</fullName>
    </submittedName>
</protein>
<dbReference type="GO" id="GO:0009277">
    <property type="term" value="C:fungal-type cell wall"/>
    <property type="evidence" value="ECO:0007669"/>
    <property type="project" value="TreeGrafter"/>
</dbReference>
<evidence type="ECO:0000259" key="2">
    <source>
        <dbReference type="Pfam" id="PF11790"/>
    </source>
</evidence>